<dbReference type="GO" id="GO:0004725">
    <property type="term" value="F:protein tyrosine phosphatase activity"/>
    <property type="evidence" value="ECO:0007669"/>
    <property type="project" value="InterPro"/>
</dbReference>
<keyword evidence="3" id="KW-1185">Reference proteome</keyword>
<evidence type="ECO:0000259" key="2">
    <source>
        <dbReference type="PROSITE" id="PS50056"/>
    </source>
</evidence>
<dbReference type="SUPFAM" id="SSF52799">
    <property type="entry name" value="(Phosphotyrosine protein) phosphatases II"/>
    <property type="match status" value="1"/>
</dbReference>
<dbReference type="WBParaSite" id="ALUE_0001268001-mRNA-1">
    <property type="protein sequence ID" value="ALUE_0001268001-mRNA-1"/>
    <property type="gene ID" value="ALUE_0001268001"/>
</dbReference>
<accession>A0A0M3I6J0</accession>
<sequence>MKNNVKYEIAFQGKGKKNRTIEESVFTMETVEDEDLRNDKKPKTRKKPASELAFEKFAIATVTKKIEGLQAEFASLKSFTPLNTQQTAFAAHKDRNRYNNIGCLDTTRVILSYGVPPETDYIHANYVRTTMCNLGNNYICTQAPMDSTINDFWRMVWQEKPRTIVMLCKLFEGGKPKCAQYFPTNTSQTQQYGTVIVQNVKKVSPASETVFEAVQLNVCVKGAPTFTVTLFKWLDWPDFGVPSSGMGMLRILRQIRDHPHTTAIIHCSAGVGRTGTMVACEICLKILLEGKELNVTDVVKEMRSQRSGAIQTEAQYVYLHRTLLEYINAKKIAKETNAEFFTAYRIYQKKAEKAAA</sequence>
<dbReference type="InterPro" id="IPR003595">
    <property type="entry name" value="Tyr_Pase_cat"/>
</dbReference>
<dbReference type="InterPro" id="IPR000242">
    <property type="entry name" value="PTP_cat"/>
</dbReference>
<dbReference type="AlphaFoldDB" id="A0A0M3I6J0"/>
<dbReference type="PRINTS" id="PR00700">
    <property type="entry name" value="PRTYPHPHTASE"/>
</dbReference>
<feature type="domain" description="Tyrosine-protein phosphatase" evidence="1">
    <location>
        <begin position="69"/>
        <end position="326"/>
    </location>
</feature>
<dbReference type="InterPro" id="IPR029021">
    <property type="entry name" value="Prot-tyrosine_phosphatase-like"/>
</dbReference>
<organism evidence="3 4">
    <name type="scientific">Ascaris lumbricoides</name>
    <name type="common">Giant roundworm</name>
    <dbReference type="NCBI Taxonomy" id="6252"/>
    <lineage>
        <taxon>Eukaryota</taxon>
        <taxon>Metazoa</taxon>
        <taxon>Ecdysozoa</taxon>
        <taxon>Nematoda</taxon>
        <taxon>Chromadorea</taxon>
        <taxon>Rhabditida</taxon>
        <taxon>Spirurina</taxon>
        <taxon>Ascaridomorpha</taxon>
        <taxon>Ascaridoidea</taxon>
        <taxon>Ascarididae</taxon>
        <taxon>Ascaris</taxon>
    </lineage>
</organism>
<dbReference type="InterPro" id="IPR000387">
    <property type="entry name" value="Tyr_Pase_dom"/>
</dbReference>
<dbReference type="Proteomes" id="UP000036681">
    <property type="component" value="Unplaced"/>
</dbReference>
<name>A0A0M3I6J0_ASCLU</name>
<protein>
    <submittedName>
        <fullName evidence="4">Protein-tyrosine phosphatase</fullName>
    </submittedName>
</protein>
<reference evidence="4" key="1">
    <citation type="submission" date="2017-02" db="UniProtKB">
        <authorList>
            <consortium name="WormBaseParasite"/>
        </authorList>
    </citation>
    <scope>IDENTIFICATION</scope>
</reference>
<dbReference type="Gene3D" id="3.90.190.10">
    <property type="entry name" value="Protein tyrosine phosphatase superfamily"/>
    <property type="match status" value="1"/>
</dbReference>
<evidence type="ECO:0000259" key="1">
    <source>
        <dbReference type="PROSITE" id="PS50055"/>
    </source>
</evidence>
<dbReference type="PANTHER" id="PTHR46163">
    <property type="entry name" value="TYROSINE-PROTEIN PHOSPHATASE-RELATED"/>
    <property type="match status" value="1"/>
</dbReference>
<dbReference type="InterPro" id="IPR016130">
    <property type="entry name" value="Tyr_Pase_AS"/>
</dbReference>
<proteinExistence type="predicted"/>
<dbReference type="PROSITE" id="PS50056">
    <property type="entry name" value="TYR_PHOSPHATASE_2"/>
    <property type="match status" value="1"/>
</dbReference>
<evidence type="ECO:0000313" key="3">
    <source>
        <dbReference type="Proteomes" id="UP000036681"/>
    </source>
</evidence>
<dbReference type="PROSITE" id="PS50055">
    <property type="entry name" value="TYR_PHOSPHATASE_PTP"/>
    <property type="match status" value="1"/>
</dbReference>
<feature type="domain" description="Tyrosine specific protein phosphatases" evidence="2">
    <location>
        <begin position="249"/>
        <end position="317"/>
    </location>
</feature>
<evidence type="ECO:0000313" key="4">
    <source>
        <dbReference type="WBParaSite" id="ALUE_0001268001-mRNA-1"/>
    </source>
</evidence>
<dbReference type="SMART" id="SM00404">
    <property type="entry name" value="PTPc_motif"/>
    <property type="match status" value="1"/>
</dbReference>
<dbReference type="PROSITE" id="PS00383">
    <property type="entry name" value="TYR_PHOSPHATASE_1"/>
    <property type="match status" value="1"/>
</dbReference>
<dbReference type="CDD" id="cd00047">
    <property type="entry name" value="PTPc"/>
    <property type="match status" value="1"/>
</dbReference>
<dbReference type="Pfam" id="PF00102">
    <property type="entry name" value="Y_phosphatase"/>
    <property type="match status" value="1"/>
</dbReference>
<dbReference type="InterPro" id="IPR052782">
    <property type="entry name" value="Oocyte-zygote_transition_reg"/>
</dbReference>
<dbReference type="SMART" id="SM00194">
    <property type="entry name" value="PTPc"/>
    <property type="match status" value="1"/>
</dbReference>